<reference evidence="1" key="2">
    <citation type="journal article" date="2021" name="PeerJ">
        <title>Extensive microbial diversity within the chicken gut microbiome revealed by metagenomics and culture.</title>
        <authorList>
            <person name="Gilroy R."/>
            <person name="Ravi A."/>
            <person name="Getino M."/>
            <person name="Pursley I."/>
            <person name="Horton D.L."/>
            <person name="Alikhan N.F."/>
            <person name="Baker D."/>
            <person name="Gharbi K."/>
            <person name="Hall N."/>
            <person name="Watson M."/>
            <person name="Adriaenssens E.M."/>
            <person name="Foster-Nyarko E."/>
            <person name="Jarju S."/>
            <person name="Secka A."/>
            <person name="Antonio M."/>
            <person name="Oren A."/>
            <person name="Chaudhuri R.R."/>
            <person name="La Ragione R."/>
            <person name="Hildebrand F."/>
            <person name="Pallen M.J."/>
        </authorList>
    </citation>
    <scope>NUCLEOTIDE SEQUENCE</scope>
    <source>
        <strain evidence="1">ChiGjej1B1-1684</strain>
    </source>
</reference>
<dbReference type="Proteomes" id="UP000824118">
    <property type="component" value="Unassembled WGS sequence"/>
</dbReference>
<dbReference type="EMBL" id="DVNG01000077">
    <property type="protein sequence ID" value="HIU50394.1"/>
    <property type="molecule type" value="Genomic_DNA"/>
</dbReference>
<accession>A0A9D1LYM3</accession>
<sequence length="114" mass="11522">TGAPGTQASVTNVGTPQNAILNFVIPQGAPGTTLSAGTTTTTQPGTFATVTNSGTPDAAVFDFTIPGSNQAKCVAPLKKECAGVCEVIAKLNELINSLSDAGFFLDNCEESQNS</sequence>
<evidence type="ECO:0000313" key="2">
    <source>
        <dbReference type="Proteomes" id="UP000824118"/>
    </source>
</evidence>
<gene>
    <name evidence="1" type="ORF">IAD22_05225</name>
</gene>
<protein>
    <submittedName>
        <fullName evidence="1">Uncharacterized protein</fullName>
    </submittedName>
</protein>
<organism evidence="1 2">
    <name type="scientific">Candidatus Limousia pullorum</name>
    <dbReference type="NCBI Taxonomy" id="2840860"/>
    <lineage>
        <taxon>Bacteria</taxon>
        <taxon>Bacillati</taxon>
        <taxon>Bacillota</taxon>
        <taxon>Clostridia</taxon>
        <taxon>Eubacteriales</taxon>
        <taxon>Oscillospiraceae</taxon>
        <taxon>Oscillospiraceae incertae sedis</taxon>
        <taxon>Candidatus Limousia</taxon>
    </lineage>
</organism>
<evidence type="ECO:0000313" key="1">
    <source>
        <dbReference type="EMBL" id="HIU50394.1"/>
    </source>
</evidence>
<comment type="caution">
    <text evidence="1">The sequence shown here is derived from an EMBL/GenBank/DDBJ whole genome shotgun (WGS) entry which is preliminary data.</text>
</comment>
<name>A0A9D1LYM3_9FIRM</name>
<feature type="non-terminal residue" evidence="1">
    <location>
        <position position="1"/>
    </location>
</feature>
<proteinExistence type="predicted"/>
<reference evidence="1" key="1">
    <citation type="submission" date="2020-10" db="EMBL/GenBank/DDBJ databases">
        <authorList>
            <person name="Gilroy R."/>
        </authorList>
    </citation>
    <scope>NUCLEOTIDE SEQUENCE</scope>
    <source>
        <strain evidence="1">ChiGjej1B1-1684</strain>
    </source>
</reference>
<dbReference type="AlphaFoldDB" id="A0A9D1LYM3"/>